<dbReference type="GO" id="GO:0004673">
    <property type="term" value="F:protein histidine kinase activity"/>
    <property type="evidence" value="ECO:0007669"/>
    <property type="project" value="UniProtKB-EC"/>
</dbReference>
<dbReference type="InterPro" id="IPR036097">
    <property type="entry name" value="HisK_dim/P_sf"/>
</dbReference>
<evidence type="ECO:0000256" key="4">
    <source>
        <dbReference type="ARBA" id="ARBA00022553"/>
    </source>
</evidence>
<feature type="domain" description="Histidine kinase" evidence="10">
    <location>
        <begin position="231"/>
        <end position="442"/>
    </location>
</feature>
<keyword evidence="5 9" id="KW-0812">Transmembrane</keyword>
<evidence type="ECO:0000259" key="10">
    <source>
        <dbReference type="PROSITE" id="PS50109"/>
    </source>
</evidence>
<feature type="domain" description="Response regulatory" evidence="11">
    <location>
        <begin position="458"/>
        <end position="573"/>
    </location>
</feature>
<dbReference type="SMART" id="SM00448">
    <property type="entry name" value="REC"/>
    <property type="match status" value="1"/>
</dbReference>
<dbReference type="SMART" id="SM00388">
    <property type="entry name" value="HisKA"/>
    <property type="match status" value="1"/>
</dbReference>
<dbReference type="Gene3D" id="3.30.565.10">
    <property type="entry name" value="Histidine kinase-like ATPase, C-terminal domain"/>
    <property type="match status" value="1"/>
</dbReference>
<evidence type="ECO:0000256" key="7">
    <source>
        <dbReference type="ARBA" id="ARBA00023136"/>
    </source>
</evidence>
<evidence type="ECO:0000256" key="9">
    <source>
        <dbReference type="SAM" id="Phobius"/>
    </source>
</evidence>
<name>A0ABN8UPU3_9GAMM</name>
<dbReference type="Gene3D" id="1.10.287.130">
    <property type="match status" value="1"/>
</dbReference>
<reference evidence="12 13" key="1">
    <citation type="submission" date="2022-07" db="EMBL/GenBank/DDBJ databases">
        <authorList>
            <person name="Criscuolo A."/>
        </authorList>
    </citation>
    <scope>NUCLEOTIDE SEQUENCE [LARGE SCALE GENOMIC DNA]</scope>
    <source>
        <strain evidence="13">CIP 111951</strain>
    </source>
</reference>
<keyword evidence="12" id="KW-0808">Transferase</keyword>
<dbReference type="SUPFAM" id="SSF47384">
    <property type="entry name" value="Homodimeric domain of signal transducing histidine kinase"/>
    <property type="match status" value="1"/>
</dbReference>
<dbReference type="PANTHER" id="PTHR45339:SF3">
    <property type="entry name" value="HISTIDINE KINASE"/>
    <property type="match status" value="1"/>
</dbReference>
<evidence type="ECO:0000259" key="11">
    <source>
        <dbReference type="PROSITE" id="PS50110"/>
    </source>
</evidence>
<keyword evidence="12" id="KW-0418">Kinase</keyword>
<evidence type="ECO:0000256" key="6">
    <source>
        <dbReference type="ARBA" id="ARBA00022989"/>
    </source>
</evidence>
<keyword evidence="4 8" id="KW-0597">Phosphoprotein</keyword>
<organism evidence="12 13">
    <name type="scientific">Pseudoalteromonas holothuriae</name>
    <dbReference type="NCBI Taxonomy" id="2963714"/>
    <lineage>
        <taxon>Bacteria</taxon>
        <taxon>Pseudomonadati</taxon>
        <taxon>Pseudomonadota</taxon>
        <taxon>Gammaproteobacteria</taxon>
        <taxon>Alteromonadales</taxon>
        <taxon>Pseudoalteromonadaceae</taxon>
        <taxon>Pseudoalteromonas</taxon>
    </lineage>
</organism>
<dbReference type="Pfam" id="PF00072">
    <property type="entry name" value="Response_reg"/>
    <property type="match status" value="1"/>
</dbReference>
<evidence type="ECO:0000256" key="2">
    <source>
        <dbReference type="ARBA" id="ARBA00004141"/>
    </source>
</evidence>
<proteinExistence type="predicted"/>
<dbReference type="Pfam" id="PF13675">
    <property type="entry name" value="PilJ"/>
    <property type="match status" value="1"/>
</dbReference>
<dbReference type="Pfam" id="PF02518">
    <property type="entry name" value="HATPase_c"/>
    <property type="match status" value="1"/>
</dbReference>
<dbReference type="InterPro" id="IPR003594">
    <property type="entry name" value="HATPase_dom"/>
</dbReference>
<evidence type="ECO:0000256" key="5">
    <source>
        <dbReference type="ARBA" id="ARBA00022692"/>
    </source>
</evidence>
<gene>
    <name evidence="12" type="primary">rcsC_23</name>
    <name evidence="12" type="ORF">PSECIP111951_02803</name>
</gene>
<dbReference type="PROSITE" id="PS50109">
    <property type="entry name" value="HIS_KIN"/>
    <property type="match status" value="1"/>
</dbReference>
<dbReference type="CDD" id="cd00082">
    <property type="entry name" value="HisKA"/>
    <property type="match status" value="1"/>
</dbReference>
<comment type="subcellular location">
    <subcellularLocation>
        <location evidence="2">Membrane</location>
        <topology evidence="2">Multi-pass membrane protein</topology>
    </subcellularLocation>
</comment>
<dbReference type="CDD" id="cd17546">
    <property type="entry name" value="REC_hyHK_CKI1_RcsC-like"/>
    <property type="match status" value="1"/>
</dbReference>
<dbReference type="PROSITE" id="PS50110">
    <property type="entry name" value="RESPONSE_REGULATORY"/>
    <property type="match status" value="1"/>
</dbReference>
<protein>
    <recommendedName>
        <fullName evidence="3">histidine kinase</fullName>
        <ecNumber evidence="3">2.7.13.3</ecNumber>
    </recommendedName>
</protein>
<dbReference type="Pfam" id="PF00512">
    <property type="entry name" value="HisKA"/>
    <property type="match status" value="1"/>
</dbReference>
<dbReference type="Proteomes" id="UP001152485">
    <property type="component" value="Unassembled WGS sequence"/>
</dbReference>
<evidence type="ECO:0000313" key="13">
    <source>
        <dbReference type="Proteomes" id="UP001152485"/>
    </source>
</evidence>
<sequence length="581" mass="65933">MLKIIKAVRVRYIFALLAMALLVSMAAGLMQFLLFEKQQDAKIINIAGMQRMLSQKVLLKAHRLASISESTVAMQSVNGELQTSINLFAQNHEFLVDLNAEGNFFSEQLNRWYFLKPVMLDQRSREFVQRIRNFQPTEQRELNELYMISQALLVDLDRAVQLFEQQSNQGVQRLRYVESGIWLLAMLLLILEAKLIFRPMEAQILAGINELKFQKNETEQALSIKSRFLARASHELRTPLQSILGYLDLYRQERQVHQLEQAVTSANQLNVLINEMHDFSRWSNEKIKIQNSYAKLKTTIEMVAAPYKLSAQKKGLTLTVQMDGIGHTQLQCDHQHLAWVCSQLIDNAIKFNDSGEILLVVKVHTLQMQAYLKIQVIDQGFGFDEELLSTLNDHGKIDNHFQGMQLGLVRCQWLVNAMSGEFKFFNRPNGGACVSFSIPVILADNGTSERQINAHGAKALLVEDNAINAVILQKQLSNLGFDVQHVSHGKAAVEILASRSFDVIFMDLNMPYMDGYEAIDHIRTMLTLDITIIVVTANDEPQDIAKAIRLGANEYIVKPLQQDKLTDMLLRLGVISASECT</sequence>
<dbReference type="RefSeq" id="WP_261594109.1">
    <property type="nucleotide sequence ID" value="NZ_CAMAPD010000013.1"/>
</dbReference>
<evidence type="ECO:0000256" key="1">
    <source>
        <dbReference type="ARBA" id="ARBA00000085"/>
    </source>
</evidence>
<keyword evidence="6 9" id="KW-1133">Transmembrane helix</keyword>
<dbReference type="EC" id="2.7.13.3" evidence="3"/>
<feature type="transmembrane region" description="Helical" evidence="9">
    <location>
        <begin position="12"/>
        <end position="35"/>
    </location>
</feature>
<accession>A0ABN8UPU3</accession>
<evidence type="ECO:0000313" key="12">
    <source>
        <dbReference type="EMBL" id="CAH9062935.1"/>
    </source>
</evidence>
<dbReference type="SUPFAM" id="SSF55874">
    <property type="entry name" value="ATPase domain of HSP90 chaperone/DNA topoisomerase II/histidine kinase"/>
    <property type="match status" value="1"/>
</dbReference>
<evidence type="ECO:0000256" key="3">
    <source>
        <dbReference type="ARBA" id="ARBA00012438"/>
    </source>
</evidence>
<dbReference type="EMBL" id="CAMAPD010000013">
    <property type="protein sequence ID" value="CAH9062935.1"/>
    <property type="molecule type" value="Genomic_DNA"/>
</dbReference>
<dbReference type="InterPro" id="IPR036890">
    <property type="entry name" value="HATPase_C_sf"/>
</dbReference>
<dbReference type="SMART" id="SM00387">
    <property type="entry name" value="HATPase_c"/>
    <property type="match status" value="1"/>
</dbReference>
<dbReference type="InterPro" id="IPR003661">
    <property type="entry name" value="HisK_dim/P_dom"/>
</dbReference>
<comment type="catalytic activity">
    <reaction evidence="1">
        <text>ATP + protein L-histidine = ADP + protein N-phospho-L-histidine.</text>
        <dbReference type="EC" id="2.7.13.3"/>
    </reaction>
</comment>
<dbReference type="InterPro" id="IPR005467">
    <property type="entry name" value="His_kinase_dom"/>
</dbReference>
<dbReference type="InterPro" id="IPR029095">
    <property type="entry name" value="NarX-like_N"/>
</dbReference>
<dbReference type="InterPro" id="IPR001789">
    <property type="entry name" value="Sig_transdc_resp-reg_receiver"/>
</dbReference>
<keyword evidence="7 9" id="KW-0472">Membrane</keyword>
<feature type="modified residue" description="4-aspartylphosphate" evidence="8">
    <location>
        <position position="507"/>
    </location>
</feature>
<dbReference type="InterPro" id="IPR011006">
    <property type="entry name" value="CheY-like_superfamily"/>
</dbReference>
<dbReference type="SUPFAM" id="SSF52172">
    <property type="entry name" value="CheY-like"/>
    <property type="match status" value="1"/>
</dbReference>
<evidence type="ECO:0000256" key="8">
    <source>
        <dbReference type="PROSITE-ProRule" id="PRU00169"/>
    </source>
</evidence>
<comment type="caution">
    <text evidence="12">The sequence shown here is derived from an EMBL/GenBank/DDBJ whole genome shotgun (WGS) entry which is preliminary data.</text>
</comment>
<dbReference type="PANTHER" id="PTHR45339">
    <property type="entry name" value="HYBRID SIGNAL TRANSDUCTION HISTIDINE KINASE J"/>
    <property type="match status" value="1"/>
</dbReference>
<dbReference type="Gene3D" id="3.40.50.2300">
    <property type="match status" value="1"/>
</dbReference>